<dbReference type="Gene3D" id="1.20.1260.120">
    <property type="entry name" value="Protein of unknown function DUF2935"/>
    <property type="match status" value="1"/>
</dbReference>
<gene>
    <name evidence="1" type="ORF">DLM86_20250</name>
</gene>
<dbReference type="InterPro" id="IPR021328">
    <property type="entry name" value="CotB-like"/>
</dbReference>
<accession>A0A2V5KET0</accession>
<dbReference type="OrthoDB" id="1633927at2"/>
<dbReference type="Pfam" id="PF11155">
    <property type="entry name" value="DUF2935"/>
    <property type="match status" value="2"/>
</dbReference>
<name>A0A2V5KET0_9BACL</name>
<evidence type="ECO:0000313" key="1">
    <source>
        <dbReference type="EMBL" id="PYI52510.1"/>
    </source>
</evidence>
<reference evidence="1 2" key="1">
    <citation type="submission" date="2018-05" db="EMBL/GenBank/DDBJ databases">
        <title>Paenibacillus flagellatus sp. nov., isolated from selenium mineral soil.</title>
        <authorList>
            <person name="Dai X."/>
        </authorList>
    </citation>
    <scope>NUCLEOTIDE SEQUENCE [LARGE SCALE GENOMIC DNA]</scope>
    <source>
        <strain evidence="1 2">DXL2</strain>
    </source>
</reference>
<dbReference type="SUPFAM" id="SSF158430">
    <property type="entry name" value="Bacillus cereus metalloprotein-like"/>
    <property type="match status" value="2"/>
</dbReference>
<dbReference type="AlphaFoldDB" id="A0A2V5KET0"/>
<dbReference type="Proteomes" id="UP000247476">
    <property type="component" value="Unassembled WGS sequence"/>
</dbReference>
<evidence type="ECO:0008006" key="3">
    <source>
        <dbReference type="Google" id="ProtNLM"/>
    </source>
</evidence>
<organism evidence="1 2">
    <name type="scientific">Paenibacillus flagellatus</name>
    <dbReference type="NCBI Taxonomy" id="2211139"/>
    <lineage>
        <taxon>Bacteria</taxon>
        <taxon>Bacillati</taxon>
        <taxon>Bacillota</taxon>
        <taxon>Bacilli</taxon>
        <taxon>Bacillales</taxon>
        <taxon>Paenibacillaceae</taxon>
        <taxon>Paenibacillus</taxon>
    </lineage>
</organism>
<proteinExistence type="predicted"/>
<comment type="caution">
    <text evidence="1">The sequence shown here is derived from an EMBL/GenBank/DDBJ whole genome shotgun (WGS) entry which is preliminary data.</text>
</comment>
<dbReference type="RefSeq" id="WP_110841880.1">
    <property type="nucleotide sequence ID" value="NZ_QJVJ01000009.1"/>
</dbReference>
<keyword evidence="2" id="KW-1185">Reference proteome</keyword>
<sequence length="277" mass="31796">MANGQPPITVWEEHAFWLEILGDHAIFVRDHLSPEEKKWIAAAQGYIDAFARLAGRLRNVPTDRDASSPEMIAMAGEIGPVAYGYFQLEGHIQRLRIFNEVRINLSPTYFNGTLNENQEYLRLLQAYMQGKLPEPLPLVELLDLWLEDQLGHAVLLRNVLDPVEAGLLRETDRYVETFSALIVQNRQMKRYLRFSPPGMPRERLLAKDAGEAAIAMNKFIRLVVSRYEGTTLLNKTTLRFLEHHFPETCYFLHGLSRFDPELAKEAFPCSLRKPSFA</sequence>
<protein>
    <recommendedName>
        <fullName evidence="3">DUF2935 domain-containing protein</fullName>
    </recommendedName>
</protein>
<evidence type="ECO:0000313" key="2">
    <source>
        <dbReference type="Proteomes" id="UP000247476"/>
    </source>
</evidence>
<dbReference type="EMBL" id="QJVJ01000009">
    <property type="protein sequence ID" value="PYI52510.1"/>
    <property type="molecule type" value="Genomic_DNA"/>
</dbReference>